<keyword evidence="9" id="KW-0028">Amino-acid biosynthesis</keyword>
<dbReference type="OrthoDB" id="9809616at2"/>
<evidence type="ECO:0000256" key="5">
    <source>
        <dbReference type="ARBA" id="ARBA00022576"/>
    </source>
</evidence>
<dbReference type="Gene3D" id="3.40.640.10">
    <property type="entry name" value="Type I PLP-dependent aspartate aminotransferase-like (Major domain)"/>
    <property type="match status" value="1"/>
</dbReference>
<dbReference type="InterPro" id="IPR004839">
    <property type="entry name" value="Aminotransferase_I/II_large"/>
</dbReference>
<evidence type="ECO:0000256" key="2">
    <source>
        <dbReference type="ARBA" id="ARBA00005011"/>
    </source>
</evidence>
<dbReference type="EMBL" id="VFIY01000018">
    <property type="protein sequence ID" value="TPD57615.1"/>
    <property type="molecule type" value="Genomic_DNA"/>
</dbReference>
<comment type="similarity">
    <text evidence="3 9">Belongs to the class-II pyridoxal-phosphate-dependent aminotransferase family. Histidinol-phosphate aminotransferase subfamily.</text>
</comment>
<keyword evidence="7 9" id="KW-0663">Pyridoxal phosphate</keyword>
<proteinExistence type="inferred from homology"/>
<name>A0A501PBK4_9PROT</name>
<dbReference type="PANTHER" id="PTHR43643:SF3">
    <property type="entry name" value="HISTIDINOL-PHOSPHATE AMINOTRANSFERASE"/>
    <property type="match status" value="1"/>
</dbReference>
<evidence type="ECO:0000256" key="6">
    <source>
        <dbReference type="ARBA" id="ARBA00022679"/>
    </source>
</evidence>
<dbReference type="Gene3D" id="3.90.1150.10">
    <property type="entry name" value="Aspartate Aminotransferase, domain 1"/>
    <property type="match status" value="1"/>
</dbReference>
<dbReference type="HAMAP" id="MF_01023">
    <property type="entry name" value="HisC_aminotrans_2"/>
    <property type="match status" value="1"/>
</dbReference>
<accession>A0A501PBK4</accession>
<comment type="catalytic activity">
    <reaction evidence="8 9">
        <text>L-histidinol phosphate + 2-oxoglutarate = 3-(imidazol-4-yl)-2-oxopropyl phosphate + L-glutamate</text>
        <dbReference type="Rhea" id="RHEA:23744"/>
        <dbReference type="ChEBI" id="CHEBI:16810"/>
        <dbReference type="ChEBI" id="CHEBI:29985"/>
        <dbReference type="ChEBI" id="CHEBI:57766"/>
        <dbReference type="ChEBI" id="CHEBI:57980"/>
        <dbReference type="EC" id="2.6.1.9"/>
    </reaction>
</comment>
<dbReference type="RefSeq" id="WP_139941930.1">
    <property type="nucleotide sequence ID" value="NZ_JBHSYP010000005.1"/>
</dbReference>
<dbReference type="InterPro" id="IPR005861">
    <property type="entry name" value="HisP_aminotrans"/>
</dbReference>
<comment type="cofactor">
    <cofactor evidence="1 9">
        <name>pyridoxal 5'-phosphate</name>
        <dbReference type="ChEBI" id="CHEBI:597326"/>
    </cofactor>
</comment>
<dbReference type="InterPro" id="IPR015424">
    <property type="entry name" value="PyrdxlP-dep_Trfase"/>
</dbReference>
<organism evidence="11 12">
    <name type="scientific">Emcibacter nanhaiensis</name>
    <dbReference type="NCBI Taxonomy" id="1505037"/>
    <lineage>
        <taxon>Bacteria</taxon>
        <taxon>Pseudomonadati</taxon>
        <taxon>Pseudomonadota</taxon>
        <taxon>Alphaproteobacteria</taxon>
        <taxon>Emcibacterales</taxon>
        <taxon>Emcibacteraceae</taxon>
        <taxon>Emcibacter</taxon>
    </lineage>
</organism>
<dbReference type="Pfam" id="PF00155">
    <property type="entry name" value="Aminotran_1_2"/>
    <property type="match status" value="1"/>
</dbReference>
<feature type="modified residue" description="N6-(pyridoxal phosphate)lysine" evidence="9">
    <location>
        <position position="221"/>
    </location>
</feature>
<keyword evidence="6 9" id="KW-0808">Transferase</keyword>
<evidence type="ECO:0000256" key="1">
    <source>
        <dbReference type="ARBA" id="ARBA00001933"/>
    </source>
</evidence>
<dbReference type="CDD" id="cd00609">
    <property type="entry name" value="AAT_like"/>
    <property type="match status" value="1"/>
</dbReference>
<evidence type="ECO:0000256" key="9">
    <source>
        <dbReference type="HAMAP-Rule" id="MF_01023"/>
    </source>
</evidence>
<comment type="pathway">
    <text evidence="2 9">Amino-acid biosynthesis; L-histidine biosynthesis; L-histidine from 5-phospho-alpha-D-ribose 1-diphosphate: step 7/9.</text>
</comment>
<keyword evidence="9" id="KW-0368">Histidine biosynthesis</keyword>
<dbReference type="Proteomes" id="UP000319148">
    <property type="component" value="Unassembled WGS sequence"/>
</dbReference>
<protein>
    <recommendedName>
        <fullName evidence="9">Histidinol-phosphate aminotransferase</fullName>
        <ecNumber evidence="9">2.6.1.9</ecNumber>
    </recommendedName>
    <alternativeName>
        <fullName evidence="9">Imidazole acetol-phosphate transaminase</fullName>
    </alternativeName>
</protein>
<feature type="domain" description="Aminotransferase class I/classII large" evidence="10">
    <location>
        <begin position="28"/>
        <end position="356"/>
    </location>
</feature>
<sequence>MTVTPRNGVLDITPYKPGESKIAGVDRIIKLASNESPLGASPRVYEALNTALEKDLALYPDPASTELRTAIGEVHGVDPLQILCTNGSEEMLTLLVRAYVADGDEVILSKYGFLVPPIMTMAAGGTPVLVAEKDYVADIDAMIAAQTERTKMVVLANPNNPTGTYVPYSEIKRLRDGLRDDVLLVLDAAYAEYPETADFNAGMELVDNGRDNVVVSRTFSKIYGLAALRVGWAYAPAAILEVLNRIRGTFNVNALSQAAATAAVLDQDHVAKARAHNNRWLPLMTERLEGMGLTVTPSLGNFVLAHFATEEQTSAANDYLRAKGIIVRPVGNYGLTSSLRISIGRDEENEACLEALGDFMLG</sequence>
<evidence type="ECO:0000256" key="3">
    <source>
        <dbReference type="ARBA" id="ARBA00007970"/>
    </source>
</evidence>
<dbReference type="GO" id="GO:0000105">
    <property type="term" value="P:L-histidine biosynthetic process"/>
    <property type="evidence" value="ECO:0007669"/>
    <property type="project" value="UniProtKB-UniRule"/>
</dbReference>
<evidence type="ECO:0000256" key="4">
    <source>
        <dbReference type="ARBA" id="ARBA00011738"/>
    </source>
</evidence>
<dbReference type="SUPFAM" id="SSF53383">
    <property type="entry name" value="PLP-dependent transferases"/>
    <property type="match status" value="1"/>
</dbReference>
<gene>
    <name evidence="9" type="primary">hisC</name>
    <name evidence="11" type="ORF">FIV46_16020</name>
</gene>
<dbReference type="AlphaFoldDB" id="A0A501PBK4"/>
<comment type="subunit">
    <text evidence="4 9">Homodimer.</text>
</comment>
<evidence type="ECO:0000313" key="12">
    <source>
        <dbReference type="Proteomes" id="UP000319148"/>
    </source>
</evidence>
<comment type="caution">
    <text evidence="11">The sequence shown here is derived from an EMBL/GenBank/DDBJ whole genome shotgun (WGS) entry which is preliminary data.</text>
</comment>
<evidence type="ECO:0000313" key="11">
    <source>
        <dbReference type="EMBL" id="TPD57615.1"/>
    </source>
</evidence>
<dbReference type="UniPathway" id="UPA00031">
    <property type="reaction ID" value="UER00012"/>
</dbReference>
<dbReference type="InterPro" id="IPR050106">
    <property type="entry name" value="HistidinolP_aminotransfase"/>
</dbReference>
<dbReference type="InterPro" id="IPR015422">
    <property type="entry name" value="PyrdxlP-dep_Trfase_small"/>
</dbReference>
<evidence type="ECO:0000256" key="7">
    <source>
        <dbReference type="ARBA" id="ARBA00022898"/>
    </source>
</evidence>
<dbReference type="InterPro" id="IPR015421">
    <property type="entry name" value="PyrdxlP-dep_Trfase_major"/>
</dbReference>
<keyword evidence="5 9" id="KW-0032">Aminotransferase</keyword>
<dbReference type="PANTHER" id="PTHR43643">
    <property type="entry name" value="HISTIDINOL-PHOSPHATE AMINOTRANSFERASE 2"/>
    <property type="match status" value="1"/>
</dbReference>
<reference evidence="12" key="1">
    <citation type="submission" date="2019-06" db="EMBL/GenBank/DDBJ databases">
        <title>The complete genome of Emcibacter congregatus ZYLT.</title>
        <authorList>
            <person name="Zhao Z."/>
        </authorList>
    </citation>
    <scope>NUCLEOTIDE SEQUENCE [LARGE SCALE GENOMIC DNA]</scope>
    <source>
        <strain evidence="12">MCCC 1A06723</strain>
    </source>
</reference>
<evidence type="ECO:0000259" key="10">
    <source>
        <dbReference type="Pfam" id="PF00155"/>
    </source>
</evidence>
<dbReference type="GO" id="GO:0030170">
    <property type="term" value="F:pyridoxal phosphate binding"/>
    <property type="evidence" value="ECO:0007669"/>
    <property type="project" value="InterPro"/>
</dbReference>
<dbReference type="NCBIfam" id="TIGR01141">
    <property type="entry name" value="hisC"/>
    <property type="match status" value="1"/>
</dbReference>
<dbReference type="EC" id="2.6.1.9" evidence="9"/>
<dbReference type="GO" id="GO:0004400">
    <property type="term" value="F:histidinol-phosphate transaminase activity"/>
    <property type="evidence" value="ECO:0007669"/>
    <property type="project" value="UniProtKB-UniRule"/>
</dbReference>
<keyword evidence="12" id="KW-1185">Reference proteome</keyword>
<evidence type="ECO:0000256" key="8">
    <source>
        <dbReference type="ARBA" id="ARBA00047481"/>
    </source>
</evidence>